<dbReference type="PANTHER" id="PTHR10491:SF4">
    <property type="entry name" value="METHIONINE ADENOSYLTRANSFERASE 2 SUBUNIT BETA"/>
    <property type="match status" value="1"/>
</dbReference>
<dbReference type="CDD" id="cd05254">
    <property type="entry name" value="dTDP_HR_like_SDR_e"/>
    <property type="match status" value="1"/>
</dbReference>
<dbReference type="PANTHER" id="PTHR10491">
    <property type="entry name" value="DTDP-4-DEHYDRORHAMNOSE REDUCTASE"/>
    <property type="match status" value="1"/>
</dbReference>
<dbReference type="SUPFAM" id="SSF51735">
    <property type="entry name" value="NAD(P)-binding Rossmann-fold domains"/>
    <property type="match status" value="1"/>
</dbReference>
<proteinExistence type="inferred from homology"/>
<evidence type="ECO:0000256" key="1">
    <source>
        <dbReference type="ARBA" id="ARBA00004781"/>
    </source>
</evidence>
<evidence type="ECO:0000256" key="4">
    <source>
        <dbReference type="ARBA" id="ARBA00017099"/>
    </source>
</evidence>
<evidence type="ECO:0000256" key="5">
    <source>
        <dbReference type="ARBA" id="ARBA00048200"/>
    </source>
</evidence>
<comment type="pathway">
    <text evidence="1 6">Carbohydrate biosynthesis; dTDP-L-rhamnose biosynthesis.</text>
</comment>
<dbReference type="GO" id="GO:0005829">
    <property type="term" value="C:cytosol"/>
    <property type="evidence" value="ECO:0007669"/>
    <property type="project" value="TreeGrafter"/>
</dbReference>
<comment type="catalytic activity">
    <reaction evidence="5">
        <text>dTDP-beta-L-rhamnose + NADP(+) = dTDP-4-dehydro-beta-L-rhamnose + NADPH + H(+)</text>
        <dbReference type="Rhea" id="RHEA:21796"/>
        <dbReference type="ChEBI" id="CHEBI:15378"/>
        <dbReference type="ChEBI" id="CHEBI:57510"/>
        <dbReference type="ChEBI" id="CHEBI:57783"/>
        <dbReference type="ChEBI" id="CHEBI:58349"/>
        <dbReference type="ChEBI" id="CHEBI:62830"/>
        <dbReference type="EC" id="1.1.1.133"/>
    </reaction>
</comment>
<dbReference type="InterPro" id="IPR005913">
    <property type="entry name" value="dTDP_dehydrorham_reduct"/>
</dbReference>
<sequence length="275" mass="29746">MTTLLISPDGMLGRAFVEALGEGITGVSYPQIDLTKPETITAHLTPGVTRVINCSAYTDVDGAETNEALANAINGHGVEALAKRCREIGATLIHFGTDYVFDGNATKPYPVSAPLAPQGAYGRSKALGETLLRESGAQHLYVRTSWLYAPWAKNFVRTIASLAKTKSELKVVDDQRGRPTSAEHLARTTLALSERGKRGTWHVTDGGECSWFDFAREIVRLGGSSCVVHPCTTAEFPRPAKRPAYSVLDLAETESVLGAMPDWRENLASVMARLE</sequence>
<dbReference type="Gene3D" id="3.90.25.10">
    <property type="entry name" value="UDP-galactose 4-epimerase, domain 1"/>
    <property type="match status" value="1"/>
</dbReference>
<keyword evidence="9" id="KW-1185">Reference proteome</keyword>
<dbReference type="KEGG" id="samy:DB32_004319"/>
<evidence type="ECO:0000256" key="2">
    <source>
        <dbReference type="ARBA" id="ARBA00010944"/>
    </source>
</evidence>
<dbReference type="EMBL" id="CP011125">
    <property type="protein sequence ID" value="AKF07170.1"/>
    <property type="molecule type" value="Genomic_DNA"/>
</dbReference>
<evidence type="ECO:0000256" key="6">
    <source>
        <dbReference type="RuleBase" id="RU364082"/>
    </source>
</evidence>
<dbReference type="RefSeq" id="WP_053234459.1">
    <property type="nucleotide sequence ID" value="NZ_CP011125.1"/>
</dbReference>
<dbReference type="NCBIfam" id="TIGR01214">
    <property type="entry name" value="rmlD"/>
    <property type="match status" value="1"/>
</dbReference>
<dbReference type="UniPathway" id="UPA00124"/>
<dbReference type="STRING" id="927083.DB32_004319"/>
<evidence type="ECO:0000256" key="3">
    <source>
        <dbReference type="ARBA" id="ARBA00012929"/>
    </source>
</evidence>
<keyword evidence="6" id="KW-0521">NADP</keyword>
<dbReference type="OrthoDB" id="9803892at2"/>
<evidence type="ECO:0000313" key="8">
    <source>
        <dbReference type="EMBL" id="AKF07170.1"/>
    </source>
</evidence>
<name>A0A0F6YJC2_9BACT</name>
<reference evidence="8 9" key="1">
    <citation type="submission" date="2015-03" db="EMBL/GenBank/DDBJ databases">
        <title>Genome assembly of Sandaracinus amylolyticus DSM 53668.</title>
        <authorList>
            <person name="Sharma G."/>
            <person name="Subramanian S."/>
        </authorList>
    </citation>
    <scope>NUCLEOTIDE SEQUENCE [LARGE SCALE GENOMIC DNA]</scope>
    <source>
        <strain evidence="8 9">DSM 53668</strain>
    </source>
</reference>
<dbReference type="GO" id="GO:0019305">
    <property type="term" value="P:dTDP-rhamnose biosynthetic process"/>
    <property type="evidence" value="ECO:0007669"/>
    <property type="project" value="UniProtKB-UniPathway"/>
</dbReference>
<accession>A0A0F6YJC2</accession>
<keyword evidence="6" id="KW-0560">Oxidoreductase</keyword>
<comment type="similarity">
    <text evidence="2 6">Belongs to the dTDP-4-dehydrorhamnose reductase family.</text>
</comment>
<dbReference type="Gene3D" id="3.40.50.720">
    <property type="entry name" value="NAD(P)-binding Rossmann-like Domain"/>
    <property type="match status" value="1"/>
</dbReference>
<feature type="domain" description="RmlD-like substrate binding" evidence="7">
    <location>
        <begin position="1"/>
        <end position="274"/>
    </location>
</feature>
<dbReference type="Proteomes" id="UP000034883">
    <property type="component" value="Chromosome"/>
</dbReference>
<evidence type="ECO:0000313" key="9">
    <source>
        <dbReference type="Proteomes" id="UP000034883"/>
    </source>
</evidence>
<dbReference type="InterPro" id="IPR029903">
    <property type="entry name" value="RmlD-like-bd"/>
</dbReference>
<organism evidence="8 9">
    <name type="scientific">Sandaracinus amylolyticus</name>
    <dbReference type="NCBI Taxonomy" id="927083"/>
    <lineage>
        <taxon>Bacteria</taxon>
        <taxon>Pseudomonadati</taxon>
        <taxon>Myxococcota</taxon>
        <taxon>Polyangia</taxon>
        <taxon>Polyangiales</taxon>
        <taxon>Sandaracinaceae</taxon>
        <taxon>Sandaracinus</taxon>
    </lineage>
</organism>
<gene>
    <name evidence="8" type="ORF">DB32_004319</name>
</gene>
<protein>
    <recommendedName>
        <fullName evidence="4 6">dTDP-4-dehydrorhamnose reductase</fullName>
        <ecNumber evidence="3 6">1.1.1.133</ecNumber>
    </recommendedName>
</protein>
<dbReference type="InterPro" id="IPR036291">
    <property type="entry name" value="NAD(P)-bd_dom_sf"/>
</dbReference>
<evidence type="ECO:0000259" key="7">
    <source>
        <dbReference type="Pfam" id="PF04321"/>
    </source>
</evidence>
<dbReference type="GO" id="GO:0008831">
    <property type="term" value="F:dTDP-4-dehydrorhamnose reductase activity"/>
    <property type="evidence" value="ECO:0007669"/>
    <property type="project" value="UniProtKB-EC"/>
</dbReference>
<comment type="function">
    <text evidence="6">Catalyzes the reduction of dTDP-6-deoxy-L-lyxo-4-hexulose to yield dTDP-L-rhamnose.</text>
</comment>
<dbReference type="Pfam" id="PF04321">
    <property type="entry name" value="RmlD_sub_bind"/>
    <property type="match status" value="1"/>
</dbReference>
<dbReference type="AlphaFoldDB" id="A0A0F6YJC2"/>
<dbReference type="EC" id="1.1.1.133" evidence="3 6"/>